<dbReference type="Proteomes" id="UP001516464">
    <property type="component" value="Unassembled WGS sequence"/>
</dbReference>
<name>A0ABQ7I1Y0_9MICR</name>
<sequence length="569" mass="66792">MLPIIYFLQYLLCSATINTNKDSLDNYLNDMLKFHFDENKDSFVQHKSFNKFNETIIVDLLGKFNESHTNDTLTPIQIKIFKAMMSSTNITIANYALKQLINYFNDIIDTDDLLKFASSVNTRFTPFIETLLSMISNDFSTLSLNNPNPSPLGQYIEDILNYKADLNNPQLLTEKDKNIIRVNIDLISILIAIVMLCESNNSIVYKIKFKYNNKLFFYSLIRLINILNFHYLPNCLLKDANTQLCTIFCIGSKMIKTNKSFSNICNLLKSKNTNTTLIKTFFYTHLDKIFIDYCDKFSETRYLFKLRMLKIIQNSNKIVQLCSVPHNMSYTNKDKKSTGVVSRDISVPRDLCQLLTTYIENIVVYFLSDEEKSLSHYFQTTPEITKYFQNFNNEYIFSNISIKYIIQFIVKYFYTEEENNVALFEIHDFIKDILLSIKNESEQQEILYYVIHNTNKLSLLKRLYQIFFFNNFNSSIIEKALNFMKTKIINDNEYSFFIDNCMTIIQIIDKYKGLLSTEFEMLAFFLEIMAKILSINSIISDEKILDLFLAIKNLYIYEILESKNCINLS</sequence>
<accession>A0ABQ7I1Y0</accession>
<proteinExistence type="predicted"/>
<comment type="caution">
    <text evidence="1">The sequence shown here is derived from an EMBL/GenBank/DDBJ whole genome shotgun (WGS) entry which is preliminary data.</text>
</comment>
<evidence type="ECO:0000313" key="1">
    <source>
        <dbReference type="EMBL" id="KAF7684425.1"/>
    </source>
</evidence>
<reference evidence="1 2" key="1">
    <citation type="submission" date="2019-01" db="EMBL/GenBank/DDBJ databases">
        <title>Genomes sequencing and comparative genomics of infectious freshwater microsporidia, Cucumispora dikerogammari and Thelohania contejeani.</title>
        <authorList>
            <person name="Cormier A."/>
            <person name="Giraud I."/>
            <person name="Wattier R."/>
            <person name="Teixeira M."/>
            <person name="Grandjean F."/>
            <person name="Rigaud T."/>
            <person name="Cordaux R."/>
        </authorList>
    </citation>
    <scope>NUCLEOTIDE SEQUENCE [LARGE SCALE GENOMIC DNA]</scope>
    <source>
        <strain evidence="1">T1</strain>
        <tissue evidence="1">Spores</tissue>
    </source>
</reference>
<protein>
    <submittedName>
        <fullName evidence="1">Uncharacterized protein</fullName>
    </submittedName>
</protein>
<gene>
    <name evidence="1" type="ORF">TCON_0383</name>
</gene>
<keyword evidence="2" id="KW-1185">Reference proteome</keyword>
<evidence type="ECO:0000313" key="2">
    <source>
        <dbReference type="Proteomes" id="UP001516464"/>
    </source>
</evidence>
<organism evidence="1 2">
    <name type="scientific">Astathelohania contejeani</name>
    <dbReference type="NCBI Taxonomy" id="164912"/>
    <lineage>
        <taxon>Eukaryota</taxon>
        <taxon>Fungi</taxon>
        <taxon>Fungi incertae sedis</taxon>
        <taxon>Microsporidia</taxon>
        <taxon>Astathelohaniidae</taxon>
        <taxon>Astathelohania</taxon>
    </lineage>
</organism>
<dbReference type="EMBL" id="SBIQ01000014">
    <property type="protein sequence ID" value="KAF7684425.1"/>
    <property type="molecule type" value="Genomic_DNA"/>
</dbReference>